<protein>
    <submittedName>
        <fullName evidence="4">Aminomethyltransferase</fullName>
        <ecNumber evidence="4">2.1.2.10</ecNumber>
    </submittedName>
</protein>
<feature type="compositionally biased region" description="Polar residues" evidence="1">
    <location>
        <begin position="1"/>
        <end position="16"/>
    </location>
</feature>
<dbReference type="InterPro" id="IPR027266">
    <property type="entry name" value="TrmE/GcvT-like"/>
</dbReference>
<reference evidence="4 5" key="1">
    <citation type="submission" date="2014-07" db="EMBL/GenBank/DDBJ databases">
        <authorList>
            <person name="Zhang J.E."/>
            <person name="Yang H."/>
            <person name="Guo J."/>
            <person name="Deng Z."/>
            <person name="Luo H."/>
            <person name="Luo M."/>
            <person name="Zhao B."/>
        </authorList>
    </citation>
    <scope>NUCLEOTIDE SEQUENCE [LARGE SCALE GENOMIC DNA]</scope>
    <source>
        <strain evidence="4 5">1CP</strain>
        <plasmid evidence="5">Plasmid pr1cp1</plasmid>
        <plasmid evidence="4">pR1CP1</plasmid>
    </source>
</reference>
<sequence>MTTATTLEEKIQSSGGNPALMLRKEPAGPYVFPIPEEYSNWRDEQEAWTKTAVLFDQSFHMFDTYFEGPDVKRLFSDYAVNDFTKFGRNKAKQFVAVNDEGKFIADAILFGIDDYEYSLVGTPGAGNYMQYRAETGDYDVTVTRDDATPFNPNPRFIFRYQLQGPNALKIVEKAVGGQVDRIKFFNIGQFVIAGTTVRALNHTMIGVPGLEMTGLEMTGPVADGPKVLAALQSAGEEYGLHMGGRLSYPTTAVESGWIALPVPAIYTGNDMKPYREWLPAMGFEAHYSLGGSLYSEDIEDYYVTPYDLGYGRVVNFDHDFHGRDALQKIAKGPHKKKVWLTWNEDDVARVVKSSLFDGPNRAKFMDMPSAVYSISTYDKILKNDRVIGFSAWSAYTVGHAAWVSIGTIDETDAIDGDEVTVVWGDEASIGYKSRVEAHKETFIRAKVSTTPLI</sequence>
<dbReference type="InterPro" id="IPR006222">
    <property type="entry name" value="GCVT_N"/>
</dbReference>
<evidence type="ECO:0000256" key="1">
    <source>
        <dbReference type="SAM" id="MobiDB-lite"/>
    </source>
</evidence>
<dbReference type="RefSeq" id="WP_065493722.1">
    <property type="nucleotide sequence ID" value="NZ_CP009112.1"/>
</dbReference>
<dbReference type="Pfam" id="PF01571">
    <property type="entry name" value="GCV_T"/>
    <property type="match status" value="1"/>
</dbReference>
<accession>A0A1B1KII5</accession>
<evidence type="ECO:0000313" key="3">
    <source>
        <dbReference type="EMBL" id="ANS32331.1"/>
    </source>
</evidence>
<dbReference type="PATRIC" id="fig|37919.13.peg.8149"/>
<organism evidence="4 5">
    <name type="scientific">Rhodococcus opacus</name>
    <name type="common">Nocardia opaca</name>
    <dbReference type="NCBI Taxonomy" id="37919"/>
    <lineage>
        <taxon>Bacteria</taxon>
        <taxon>Bacillati</taxon>
        <taxon>Actinomycetota</taxon>
        <taxon>Actinomycetes</taxon>
        <taxon>Mycobacteriales</taxon>
        <taxon>Nocardiaceae</taxon>
        <taxon>Rhodococcus</taxon>
    </lineage>
</organism>
<dbReference type="AlphaFoldDB" id="A0A1B1KII5"/>
<dbReference type="GO" id="GO:0032259">
    <property type="term" value="P:methylation"/>
    <property type="evidence" value="ECO:0007669"/>
    <property type="project" value="UniProtKB-KW"/>
</dbReference>
<dbReference type="GO" id="GO:0004047">
    <property type="term" value="F:aminomethyltransferase activity"/>
    <property type="evidence" value="ECO:0007669"/>
    <property type="project" value="UniProtKB-EC"/>
</dbReference>
<dbReference type="PANTHER" id="PTHR43757:SF2">
    <property type="entry name" value="AMINOMETHYLTRANSFERASE, MITOCHONDRIAL"/>
    <property type="match status" value="1"/>
</dbReference>
<evidence type="ECO:0000259" key="2">
    <source>
        <dbReference type="Pfam" id="PF01571"/>
    </source>
</evidence>
<gene>
    <name evidence="3" type="ORF">R1CP_38690</name>
    <name evidence="4" type="ORF">R1CP_39195</name>
</gene>
<feature type="domain" description="GCVT N-terminal" evidence="2">
    <location>
        <begin position="34"/>
        <end position="258"/>
    </location>
</feature>
<proteinExistence type="predicted"/>
<dbReference type="GO" id="GO:0008168">
    <property type="term" value="F:methyltransferase activity"/>
    <property type="evidence" value="ECO:0007669"/>
    <property type="project" value="UniProtKB-KW"/>
</dbReference>
<keyword evidence="4" id="KW-0489">Methyltransferase</keyword>
<dbReference type="Gene3D" id="3.30.1360.120">
    <property type="entry name" value="Probable tRNA modification gtpase trme, domain 1"/>
    <property type="match status" value="1"/>
</dbReference>
<geneLocation type="plasmid" evidence="4">
    <name>pR1CP1</name>
</geneLocation>
<dbReference type="EMBL" id="CP009112">
    <property type="protein sequence ID" value="ANS32331.1"/>
    <property type="molecule type" value="Genomic_DNA"/>
</dbReference>
<dbReference type="Proteomes" id="UP000186108">
    <property type="component" value="Plasmid pR1CP1"/>
</dbReference>
<dbReference type="EMBL" id="CP009112">
    <property type="protein sequence ID" value="ANS32423.1"/>
    <property type="molecule type" value="Genomic_DNA"/>
</dbReference>
<keyword evidence="4" id="KW-0808">Transferase</keyword>
<keyword evidence="4" id="KW-0614">Plasmid</keyword>
<dbReference type="SUPFAM" id="SSF103025">
    <property type="entry name" value="Folate-binding domain"/>
    <property type="match status" value="1"/>
</dbReference>
<feature type="region of interest" description="Disordered" evidence="1">
    <location>
        <begin position="1"/>
        <end position="20"/>
    </location>
</feature>
<name>A0A1B1KII5_RHOOP</name>
<geneLocation type="plasmid" evidence="5">
    <name>pr1cp1</name>
</geneLocation>
<evidence type="ECO:0000313" key="4">
    <source>
        <dbReference type="EMBL" id="ANS32423.1"/>
    </source>
</evidence>
<evidence type="ECO:0000313" key="5">
    <source>
        <dbReference type="Proteomes" id="UP000186108"/>
    </source>
</evidence>
<dbReference type="PANTHER" id="PTHR43757">
    <property type="entry name" value="AMINOMETHYLTRANSFERASE"/>
    <property type="match status" value="1"/>
</dbReference>
<dbReference type="InterPro" id="IPR028896">
    <property type="entry name" value="GcvT/YgfZ/DmdA"/>
</dbReference>
<dbReference type="EC" id="2.1.2.10" evidence="4"/>